<comment type="caution">
    <text evidence="2">The sequence shown here is derived from an EMBL/GenBank/DDBJ whole genome shotgun (WGS) entry which is preliminary data.</text>
</comment>
<reference evidence="2 3" key="1">
    <citation type="submission" date="2023-02" db="EMBL/GenBank/DDBJ databases">
        <title>Bacterial whole genomic sequence of Curvibacter sp. HBC61.</title>
        <authorList>
            <person name="Le V."/>
            <person name="Ko S.-R."/>
            <person name="Ahn C.-Y."/>
            <person name="Oh H.-M."/>
        </authorList>
    </citation>
    <scope>NUCLEOTIDE SEQUENCE [LARGE SCALE GENOMIC DNA]</scope>
    <source>
        <strain evidence="2 3">HBC61</strain>
    </source>
</reference>
<dbReference type="EMBL" id="JAQSIP010000002">
    <property type="protein sequence ID" value="MDD0837873.1"/>
    <property type="molecule type" value="Genomic_DNA"/>
</dbReference>
<organism evidence="2 3">
    <name type="scientific">Curvibacter cyanobacteriorum</name>
    <dbReference type="NCBI Taxonomy" id="3026422"/>
    <lineage>
        <taxon>Bacteria</taxon>
        <taxon>Pseudomonadati</taxon>
        <taxon>Pseudomonadota</taxon>
        <taxon>Betaproteobacteria</taxon>
        <taxon>Burkholderiales</taxon>
        <taxon>Comamonadaceae</taxon>
        <taxon>Curvibacter</taxon>
    </lineage>
</organism>
<name>A0ABT5MUZ1_9BURK</name>
<evidence type="ECO:0000313" key="2">
    <source>
        <dbReference type="EMBL" id="MDD0837873.1"/>
    </source>
</evidence>
<sequence length="111" mass="11988">MTRTQSILGRAILAMAVTLSVGYIAAQDSLPSEHQAAQDVADEVHQVALDQAQLEGDLLFNQRAQAYGDMLCIRTAGPNTRAAWSGPEETLNCVPRVRARDRLVLVAGGER</sequence>
<proteinExistence type="predicted"/>
<evidence type="ECO:0000256" key="1">
    <source>
        <dbReference type="SAM" id="Phobius"/>
    </source>
</evidence>
<keyword evidence="1" id="KW-0472">Membrane</keyword>
<evidence type="ECO:0000313" key="3">
    <source>
        <dbReference type="Proteomes" id="UP001528673"/>
    </source>
</evidence>
<keyword evidence="1" id="KW-1133">Transmembrane helix</keyword>
<keyword evidence="3" id="KW-1185">Reference proteome</keyword>
<gene>
    <name evidence="2" type="ORF">PSQ40_04745</name>
</gene>
<evidence type="ECO:0008006" key="4">
    <source>
        <dbReference type="Google" id="ProtNLM"/>
    </source>
</evidence>
<accession>A0ABT5MUZ1</accession>
<dbReference type="RefSeq" id="WP_273949181.1">
    <property type="nucleotide sequence ID" value="NZ_JAQSIP010000002.1"/>
</dbReference>
<feature type="transmembrane region" description="Helical" evidence="1">
    <location>
        <begin position="7"/>
        <end position="26"/>
    </location>
</feature>
<keyword evidence="1" id="KW-0812">Transmembrane</keyword>
<protein>
    <recommendedName>
        <fullName evidence="4">UrcA family protein</fullName>
    </recommendedName>
</protein>
<dbReference type="Proteomes" id="UP001528673">
    <property type="component" value="Unassembled WGS sequence"/>
</dbReference>